<dbReference type="PANTHER" id="PTHR44688:SF16">
    <property type="entry name" value="DNA-BINDING TRANSCRIPTIONAL ACTIVATOR DEVR_DOSR"/>
    <property type="match status" value="1"/>
</dbReference>
<dbReference type="PRINTS" id="PR00038">
    <property type="entry name" value="HTHLUXR"/>
</dbReference>
<evidence type="ECO:0000256" key="3">
    <source>
        <dbReference type="ARBA" id="ARBA00023163"/>
    </source>
</evidence>
<dbReference type="Proteomes" id="UP000198795">
    <property type="component" value="Unassembled WGS sequence"/>
</dbReference>
<dbReference type="Gene3D" id="1.10.10.10">
    <property type="entry name" value="Winged helix-like DNA-binding domain superfamily/Winged helix DNA-binding domain"/>
    <property type="match status" value="1"/>
</dbReference>
<dbReference type="InterPro" id="IPR001789">
    <property type="entry name" value="Sig_transdc_resp-reg_receiver"/>
</dbReference>
<evidence type="ECO:0000313" key="8">
    <source>
        <dbReference type="Proteomes" id="UP000198795"/>
    </source>
</evidence>
<evidence type="ECO:0000256" key="1">
    <source>
        <dbReference type="ARBA" id="ARBA00023015"/>
    </source>
</evidence>
<evidence type="ECO:0000256" key="2">
    <source>
        <dbReference type="ARBA" id="ARBA00023125"/>
    </source>
</evidence>
<organism evidence="7 8">
    <name type="scientific">Filomicrobium insigne</name>
    <dbReference type="NCBI Taxonomy" id="418854"/>
    <lineage>
        <taxon>Bacteria</taxon>
        <taxon>Pseudomonadati</taxon>
        <taxon>Pseudomonadota</taxon>
        <taxon>Alphaproteobacteria</taxon>
        <taxon>Hyphomicrobiales</taxon>
        <taxon>Hyphomicrobiaceae</taxon>
        <taxon>Filomicrobium</taxon>
    </lineage>
</organism>
<dbReference type="InterPro" id="IPR000792">
    <property type="entry name" value="Tscrpt_reg_LuxR_C"/>
</dbReference>
<dbReference type="InterPro" id="IPR036388">
    <property type="entry name" value="WH-like_DNA-bd_sf"/>
</dbReference>
<dbReference type="EMBL" id="FNJC01000004">
    <property type="protein sequence ID" value="SDP37756.1"/>
    <property type="molecule type" value="Genomic_DNA"/>
</dbReference>
<dbReference type="Gene3D" id="3.40.50.2300">
    <property type="match status" value="1"/>
</dbReference>
<reference evidence="7 8" key="1">
    <citation type="submission" date="2016-10" db="EMBL/GenBank/DDBJ databases">
        <authorList>
            <person name="Varghese N."/>
            <person name="Submissions S."/>
        </authorList>
    </citation>
    <scope>NUCLEOTIDE SEQUENCE [LARGE SCALE GENOMIC DNA]</scope>
    <source>
        <strain evidence="7 8">CGMCC 1.6497</strain>
    </source>
</reference>
<feature type="domain" description="Response regulatory" evidence="6">
    <location>
        <begin position="6"/>
        <end position="120"/>
    </location>
</feature>
<proteinExistence type="predicted"/>
<dbReference type="Pfam" id="PF00072">
    <property type="entry name" value="Response_reg"/>
    <property type="match status" value="1"/>
</dbReference>
<evidence type="ECO:0000259" key="6">
    <source>
        <dbReference type="PROSITE" id="PS50110"/>
    </source>
</evidence>
<dbReference type="SMART" id="SM00448">
    <property type="entry name" value="REC"/>
    <property type="match status" value="1"/>
</dbReference>
<evidence type="ECO:0000256" key="4">
    <source>
        <dbReference type="PROSITE-ProRule" id="PRU00169"/>
    </source>
</evidence>
<keyword evidence="1" id="KW-0805">Transcription regulation</keyword>
<keyword evidence="2" id="KW-0238">DNA-binding</keyword>
<dbReference type="PROSITE" id="PS50043">
    <property type="entry name" value="HTH_LUXR_2"/>
    <property type="match status" value="1"/>
</dbReference>
<comment type="caution">
    <text evidence="7">The sequence shown here is derived from an EMBL/GenBank/DDBJ whole genome shotgun (WGS) entry which is preliminary data.</text>
</comment>
<feature type="domain" description="HTH luxR-type" evidence="5">
    <location>
        <begin position="136"/>
        <end position="201"/>
    </location>
</feature>
<protein>
    <submittedName>
        <fullName evidence="7">Two component transcriptional regulator, LuxR family</fullName>
    </submittedName>
</protein>
<keyword evidence="4" id="KW-0597">Phosphoprotein</keyword>
<dbReference type="InterPro" id="IPR011006">
    <property type="entry name" value="CheY-like_superfamily"/>
</dbReference>
<dbReference type="RefSeq" id="WP_090229495.1">
    <property type="nucleotide sequence ID" value="NZ_FNJC01000004.1"/>
</dbReference>
<name>A0A1H0S9A1_9HYPH</name>
<dbReference type="CDD" id="cd06170">
    <property type="entry name" value="LuxR_C_like"/>
    <property type="match status" value="1"/>
</dbReference>
<dbReference type="CDD" id="cd17537">
    <property type="entry name" value="REC_FixJ"/>
    <property type="match status" value="1"/>
</dbReference>
<sequence length="207" mass="23117">MSRDPIVYVLDDDGAVRTSLESLLESAGYTVQTFSSADDYLARDRVDAPSCLILDVRLKGKSGLEIHRELVRDGDMQPIIFITGHGDIPMSVAAMKAGAVEFLTKPFRDQDLLDAVCSAISQDERQKEAARQIESILRRYNTLSPREREVMDLLASGLLSKQIAERLGLSQVTVKMHRAQIMQKLEAETLADLIRMSERLKTIPTIN</sequence>
<evidence type="ECO:0000313" key="7">
    <source>
        <dbReference type="EMBL" id="SDP37756.1"/>
    </source>
</evidence>
<accession>A0A1H0S9A1</accession>
<dbReference type="PROSITE" id="PS50110">
    <property type="entry name" value="RESPONSE_REGULATORY"/>
    <property type="match status" value="1"/>
</dbReference>
<dbReference type="PANTHER" id="PTHR44688">
    <property type="entry name" value="DNA-BINDING TRANSCRIPTIONAL ACTIVATOR DEVR_DOSR"/>
    <property type="match status" value="1"/>
</dbReference>
<feature type="modified residue" description="4-aspartylphosphate" evidence="4">
    <location>
        <position position="55"/>
    </location>
</feature>
<keyword evidence="3" id="KW-0804">Transcription</keyword>
<keyword evidence="8" id="KW-1185">Reference proteome</keyword>
<evidence type="ECO:0000259" key="5">
    <source>
        <dbReference type="PROSITE" id="PS50043"/>
    </source>
</evidence>
<dbReference type="SUPFAM" id="SSF52172">
    <property type="entry name" value="CheY-like"/>
    <property type="match status" value="1"/>
</dbReference>
<dbReference type="Pfam" id="PF00196">
    <property type="entry name" value="GerE"/>
    <property type="match status" value="1"/>
</dbReference>
<gene>
    <name evidence="7" type="ORF">SAMN04488061_2771</name>
</gene>
<dbReference type="SMART" id="SM00421">
    <property type="entry name" value="HTH_LUXR"/>
    <property type="match status" value="1"/>
</dbReference>